<proteinExistence type="predicted"/>
<keyword evidence="2" id="KW-1185">Reference proteome</keyword>
<accession>A0ABD2HXU3</accession>
<protein>
    <submittedName>
        <fullName evidence="1">Uncharacterized protein</fullName>
    </submittedName>
</protein>
<reference evidence="1 2" key="1">
    <citation type="submission" date="2024-10" db="EMBL/GenBank/DDBJ databases">
        <authorList>
            <person name="Kim D."/>
        </authorList>
    </citation>
    <scope>NUCLEOTIDE SEQUENCE [LARGE SCALE GENOMIC DNA]</scope>
    <source>
        <strain evidence="1">BH-2024</strain>
    </source>
</reference>
<dbReference type="EMBL" id="JBICBT010001358">
    <property type="protein sequence ID" value="KAL3071487.1"/>
    <property type="molecule type" value="Genomic_DNA"/>
</dbReference>
<evidence type="ECO:0000313" key="2">
    <source>
        <dbReference type="Proteomes" id="UP001620626"/>
    </source>
</evidence>
<evidence type="ECO:0000313" key="1">
    <source>
        <dbReference type="EMBL" id="KAL3071487.1"/>
    </source>
</evidence>
<name>A0ABD2HXU3_9BILA</name>
<comment type="caution">
    <text evidence="1">The sequence shown here is derived from an EMBL/GenBank/DDBJ whole genome shotgun (WGS) entry which is preliminary data.</text>
</comment>
<dbReference type="AlphaFoldDB" id="A0ABD2HXU3"/>
<organism evidence="1 2">
    <name type="scientific">Heterodera trifolii</name>
    <dbReference type="NCBI Taxonomy" id="157864"/>
    <lineage>
        <taxon>Eukaryota</taxon>
        <taxon>Metazoa</taxon>
        <taxon>Ecdysozoa</taxon>
        <taxon>Nematoda</taxon>
        <taxon>Chromadorea</taxon>
        <taxon>Rhabditida</taxon>
        <taxon>Tylenchina</taxon>
        <taxon>Tylenchomorpha</taxon>
        <taxon>Tylenchoidea</taxon>
        <taxon>Heteroderidae</taxon>
        <taxon>Heteroderinae</taxon>
        <taxon>Heterodera</taxon>
    </lineage>
</organism>
<gene>
    <name evidence="1" type="ORF">niasHT_031851</name>
</gene>
<dbReference type="Proteomes" id="UP001620626">
    <property type="component" value="Unassembled WGS sequence"/>
</dbReference>
<sequence length="80" mass="8644">MTPTLQKRICVGGYHPIGLPKSLSLPARVLPSKGIQPQVQQLQQMCTAGEREAMLERMVLMKVEPMDDSTAELPGIQGGG</sequence>